<protein>
    <submittedName>
        <fullName evidence="3">Alpha/beta hydrolase family protein</fullName>
    </submittedName>
</protein>
<dbReference type="Proteomes" id="UP000002357">
    <property type="component" value="Plasmid pSCL4"/>
</dbReference>
<reference evidence="3 4" key="1">
    <citation type="journal article" date="2010" name="Genome Biol. Evol.">
        <title>The sequence of a 1.8-mb bacterial linear plasmid reveals a rich evolutionary reservoir of secondary metabolic pathways.</title>
        <authorList>
            <person name="Medema M.H."/>
            <person name="Trefzer A."/>
            <person name="Kovalchuk A."/>
            <person name="van den Berg M."/>
            <person name="Mueller U."/>
            <person name="Heijne W."/>
            <person name="Wu L."/>
            <person name="Alam M.T."/>
            <person name="Ronning C.M."/>
            <person name="Nierman W.C."/>
            <person name="Bovenberg R.A.L."/>
            <person name="Breitling R."/>
            <person name="Takano E."/>
        </authorList>
    </citation>
    <scope>NUCLEOTIDE SEQUENCE [LARGE SCALE GENOMIC DNA]</scope>
    <source>
        <strain evidence="4">ATCC 27064 / DSM 738 / JCM 4710 / NBRC 13307 / NCIMB 12785 / NRRL 3585 / VKM Ac-602</strain>
        <plasmid evidence="3">pSCL4</plasmid>
    </source>
</reference>
<keyword evidence="3" id="KW-0378">Hydrolase</keyword>
<accession>B5GLX1</accession>
<geneLocation type="plasmid" evidence="3 4">
    <name>pSCL4</name>
</geneLocation>
<dbReference type="RefSeq" id="WP_003952713.1">
    <property type="nucleotide sequence ID" value="NZ_CP086233.1"/>
</dbReference>
<evidence type="ECO:0000313" key="3">
    <source>
        <dbReference type="EMBL" id="EFG04977.2"/>
    </source>
</evidence>
<keyword evidence="3" id="KW-0614">Plasmid</keyword>
<gene>
    <name evidence="3" type="ORF">SCLAV_p1495</name>
</gene>
<feature type="region of interest" description="Disordered" evidence="1">
    <location>
        <begin position="57"/>
        <end position="82"/>
    </location>
</feature>
<organism evidence="3 4">
    <name type="scientific">Streptomyces clavuligerus</name>
    <dbReference type="NCBI Taxonomy" id="1901"/>
    <lineage>
        <taxon>Bacteria</taxon>
        <taxon>Bacillati</taxon>
        <taxon>Actinomycetota</taxon>
        <taxon>Actinomycetes</taxon>
        <taxon>Kitasatosporales</taxon>
        <taxon>Streptomycetaceae</taxon>
        <taxon>Streptomyces</taxon>
    </lineage>
</organism>
<dbReference type="OrthoDB" id="3930934at2"/>
<sequence>MIRERCPSCLRLPPRRADRRRPADLPHTPVRTAYSAGIERDRDRVGLAAIYRQFPGPAEFQDPTAPGPTARSPLNASAAKPAHGTSALQLSGHLYKGVTPYAWAEQARDATGGTLLTMLDNGHASLPSSPCAEKAVTFFRTGRTAGGTCGGSEQPAQRRPGPAA</sequence>
<evidence type="ECO:0000313" key="4">
    <source>
        <dbReference type="Proteomes" id="UP000002357"/>
    </source>
</evidence>
<name>B5GLX1_STRCL</name>
<evidence type="ECO:0000259" key="2">
    <source>
        <dbReference type="Pfam" id="PF08386"/>
    </source>
</evidence>
<feature type="region of interest" description="Disordered" evidence="1">
    <location>
        <begin position="143"/>
        <end position="164"/>
    </location>
</feature>
<dbReference type="InterPro" id="IPR013595">
    <property type="entry name" value="Pept_S33_TAP-like_C"/>
</dbReference>
<evidence type="ECO:0000256" key="1">
    <source>
        <dbReference type="SAM" id="MobiDB-lite"/>
    </source>
</evidence>
<dbReference type="Pfam" id="PF08386">
    <property type="entry name" value="Abhydrolase_4"/>
    <property type="match status" value="1"/>
</dbReference>
<dbReference type="AlphaFoldDB" id="B5GLX1"/>
<feature type="domain" description="Peptidase S33 tripeptidyl aminopeptidase-like C-terminal" evidence="2">
    <location>
        <begin position="97"/>
        <end position="144"/>
    </location>
</feature>
<keyword evidence="4" id="KW-1185">Reference proteome</keyword>
<dbReference type="EMBL" id="CM000914">
    <property type="protein sequence ID" value="EFG04977.2"/>
    <property type="molecule type" value="Genomic_DNA"/>
</dbReference>
<dbReference type="GO" id="GO:0016787">
    <property type="term" value="F:hydrolase activity"/>
    <property type="evidence" value="ECO:0007669"/>
    <property type="project" value="UniProtKB-KW"/>
</dbReference>
<proteinExistence type="predicted"/>